<dbReference type="AlphaFoldDB" id="A0AAU7L9E1"/>
<dbReference type="RefSeq" id="WP_348994976.1">
    <property type="nucleotide sequence ID" value="NZ_CP157584.1"/>
</dbReference>
<sequence>MKTPENWLLNFSVNRAMGEGVAAQLMGPCAAHPSVCRVSAQLLIGDWMQPDPWGTPGQAFPTIDLELASGLELYELLAKASVQVVSPVVAGVDGETYSLEFTSGFNVVSFRWFCELPIEWQSLQAVARRMEELGKQCLASVS</sequence>
<reference evidence="1" key="1">
    <citation type="submission" date="2024-05" db="EMBL/GenBank/DDBJ databases">
        <title>Transcriptome analysis of the degradation process of organic nitrogen by two heterotrophic nitrifying and aerobic denitrifying bacteria, Achromobacter sp. HNDS-1 and Enterobacter sp. HNDS-6.</title>
        <authorList>
            <person name="Huang Y."/>
        </authorList>
    </citation>
    <scope>NUCLEOTIDE SEQUENCE</scope>
    <source>
        <strain evidence="1">HNDS-1</strain>
    </source>
</reference>
<accession>A0AAU7L9E1</accession>
<dbReference type="KEGG" id="achh:ABFG95_24205"/>
<evidence type="ECO:0000313" key="1">
    <source>
        <dbReference type="EMBL" id="XBO97946.1"/>
    </source>
</evidence>
<protein>
    <submittedName>
        <fullName evidence="1">Uncharacterized protein</fullName>
    </submittedName>
</protein>
<proteinExistence type="predicted"/>
<gene>
    <name evidence="1" type="ORF">ABFG95_24205</name>
</gene>
<dbReference type="EMBL" id="CP157584">
    <property type="protein sequence ID" value="XBO97946.1"/>
    <property type="molecule type" value="Genomic_DNA"/>
</dbReference>
<organism evidence="1">
    <name type="scientific">Achromobacter sp. HNDS-1</name>
    <dbReference type="NCBI Taxonomy" id="3151598"/>
    <lineage>
        <taxon>Bacteria</taxon>
        <taxon>Pseudomonadati</taxon>
        <taxon>Pseudomonadota</taxon>
        <taxon>Betaproteobacteria</taxon>
        <taxon>Burkholderiales</taxon>
        <taxon>Alcaligenaceae</taxon>
        <taxon>Achromobacter</taxon>
    </lineage>
</organism>
<name>A0AAU7L9E1_9BURK</name>